<evidence type="ECO:0000256" key="1">
    <source>
        <dbReference type="SAM" id="Phobius"/>
    </source>
</evidence>
<name>A0A1Y3CHM0_9GAMM</name>
<keyword evidence="3" id="KW-1185">Reference proteome</keyword>
<feature type="transmembrane region" description="Helical" evidence="1">
    <location>
        <begin position="265"/>
        <end position="287"/>
    </location>
</feature>
<gene>
    <name evidence="2" type="ORF">B9T28_05050</name>
</gene>
<evidence type="ECO:0000313" key="3">
    <source>
        <dbReference type="Proteomes" id="UP000242765"/>
    </source>
</evidence>
<organism evidence="2 3">
    <name type="scientific">Acinetobacter silvestris</name>
    <dbReference type="NCBI Taxonomy" id="1977882"/>
    <lineage>
        <taxon>Bacteria</taxon>
        <taxon>Pseudomonadati</taxon>
        <taxon>Pseudomonadota</taxon>
        <taxon>Gammaproteobacteria</taxon>
        <taxon>Moraxellales</taxon>
        <taxon>Moraxellaceae</taxon>
        <taxon>Acinetobacter</taxon>
    </lineage>
</organism>
<feature type="transmembrane region" description="Helical" evidence="1">
    <location>
        <begin position="30"/>
        <end position="48"/>
    </location>
</feature>
<keyword evidence="1" id="KW-1133">Transmembrane helix</keyword>
<feature type="transmembrane region" description="Helical" evidence="1">
    <location>
        <begin position="90"/>
        <end position="113"/>
    </location>
</feature>
<comment type="caution">
    <text evidence="2">The sequence shown here is derived from an EMBL/GenBank/DDBJ whole genome shotgun (WGS) entry which is preliminary data.</text>
</comment>
<dbReference type="Proteomes" id="UP000242765">
    <property type="component" value="Unassembled WGS sequence"/>
</dbReference>
<keyword evidence="1" id="KW-0812">Transmembrane</keyword>
<dbReference type="EMBL" id="NEGB01000002">
    <property type="protein sequence ID" value="OTG66617.1"/>
    <property type="molecule type" value="Genomic_DNA"/>
</dbReference>
<reference evidence="2 3" key="1">
    <citation type="submission" date="2017-04" db="EMBL/GenBank/DDBJ databases">
        <title>High diversity of culturable Acinetobacter species in natural soil and water ecosystems.</title>
        <authorList>
            <person name="Nemec A."/>
            <person name="Radolfova-Krizova L."/>
        </authorList>
    </citation>
    <scope>NUCLEOTIDE SEQUENCE [LARGE SCALE GENOMIC DNA]</scope>
    <source>
        <strain evidence="2 3">ANC 4999</strain>
    </source>
</reference>
<proteinExistence type="predicted"/>
<protein>
    <submittedName>
        <fullName evidence="2">Uncharacterized protein</fullName>
    </submittedName>
</protein>
<keyword evidence="1" id="KW-0472">Membrane</keyword>
<dbReference type="OrthoDB" id="6708686at2"/>
<feature type="transmembrane region" description="Helical" evidence="1">
    <location>
        <begin position="125"/>
        <end position="143"/>
    </location>
</feature>
<evidence type="ECO:0000313" key="2">
    <source>
        <dbReference type="EMBL" id="OTG66617.1"/>
    </source>
</evidence>
<dbReference type="STRING" id="1977882.B9T28_05050"/>
<dbReference type="RefSeq" id="WP_086202861.1">
    <property type="nucleotide sequence ID" value="NZ_NEGB01000002.1"/>
</dbReference>
<accession>A0A1Y3CHM0</accession>
<sequence>MTTEQDYLVNVQPLEKRLLALQQRHKNIKLLSLGGSTLFIISVIILFFQQDLIYSYLDLSPQIEQLHIPFSVGLLTEHSQSDYFMNLLSWLAWLILKSVMAFVGAFFVVSLLKRIRFFYIRLRKFSLKIVTWLIAFIVLWSGLSYVQYNLRDDEQTTYAELVKYDQNIQQSDIFQYLQRAETQPVVQDYLLAQTALLHRPVDKDVAIAYVSKLLQAERTDPHFLEYGFKPETIWTLQHQLYGKALSPVAKNIEPQVLKANQWGQVVQSIFLGIAGFSLIASLILYFIGLRLKERLLRVTQKIDL</sequence>
<dbReference type="AlphaFoldDB" id="A0A1Y3CHM0"/>